<organism evidence="4 5">
    <name type="scientific">Streptomyces yaizuensis</name>
    <dbReference type="NCBI Taxonomy" id="2989713"/>
    <lineage>
        <taxon>Bacteria</taxon>
        <taxon>Bacillati</taxon>
        <taxon>Actinomycetota</taxon>
        <taxon>Actinomycetes</taxon>
        <taxon>Kitasatosporales</taxon>
        <taxon>Streptomycetaceae</taxon>
        <taxon>Streptomyces</taxon>
    </lineage>
</organism>
<name>A0ABQ5NRX4_9ACTN</name>
<keyword evidence="1" id="KW-0560">Oxidoreductase</keyword>
<dbReference type="Pfam" id="PF00107">
    <property type="entry name" value="ADH_zinc_N"/>
    <property type="match status" value="1"/>
</dbReference>
<proteinExistence type="predicted"/>
<dbReference type="EMBL" id="BSBI01000001">
    <property type="protein sequence ID" value="GLF92903.1"/>
    <property type="molecule type" value="Genomic_DNA"/>
</dbReference>
<dbReference type="InterPro" id="IPR036291">
    <property type="entry name" value="NAD(P)-bd_dom_sf"/>
</dbReference>
<dbReference type="SMART" id="SM00829">
    <property type="entry name" value="PKS_ER"/>
    <property type="match status" value="1"/>
</dbReference>
<keyword evidence="5" id="KW-1185">Reference proteome</keyword>
<evidence type="ECO:0000256" key="2">
    <source>
        <dbReference type="SAM" id="MobiDB-lite"/>
    </source>
</evidence>
<dbReference type="Proteomes" id="UP001291653">
    <property type="component" value="Unassembled WGS sequence"/>
</dbReference>
<dbReference type="InterPro" id="IPR013149">
    <property type="entry name" value="ADH-like_C"/>
</dbReference>
<feature type="domain" description="Enoyl reductase (ER)" evidence="3">
    <location>
        <begin position="23"/>
        <end position="337"/>
    </location>
</feature>
<feature type="region of interest" description="Disordered" evidence="2">
    <location>
        <begin position="1"/>
        <end position="26"/>
    </location>
</feature>
<protein>
    <submittedName>
        <fullName evidence="4">NADP-dependent oxidoreductase</fullName>
    </submittedName>
</protein>
<dbReference type="PANTHER" id="PTHR43205">
    <property type="entry name" value="PROSTAGLANDIN REDUCTASE"/>
    <property type="match status" value="1"/>
</dbReference>
<dbReference type="InterPro" id="IPR011032">
    <property type="entry name" value="GroES-like_sf"/>
</dbReference>
<evidence type="ECO:0000256" key="1">
    <source>
        <dbReference type="ARBA" id="ARBA00023002"/>
    </source>
</evidence>
<dbReference type="InterPro" id="IPR041694">
    <property type="entry name" value="ADH_N_2"/>
</dbReference>
<accession>A0ABQ5NRX4</accession>
<dbReference type="PANTHER" id="PTHR43205:SF7">
    <property type="entry name" value="PROSTAGLANDIN REDUCTASE 1"/>
    <property type="match status" value="1"/>
</dbReference>
<evidence type="ECO:0000259" key="3">
    <source>
        <dbReference type="SMART" id="SM00829"/>
    </source>
</evidence>
<dbReference type="RefSeq" id="WP_323445021.1">
    <property type="nucleotide sequence ID" value="NZ_BSBI01000001.1"/>
</dbReference>
<reference evidence="4 5" key="1">
    <citation type="submission" date="2022-10" db="EMBL/GenBank/DDBJ databases">
        <title>Draft genome sequence of Streptomyces sp. YSPA8.</title>
        <authorList>
            <person name="Moriuchi R."/>
            <person name="Dohra H."/>
            <person name="Yamamura H."/>
            <person name="Kodani S."/>
        </authorList>
    </citation>
    <scope>NUCLEOTIDE SEQUENCE [LARGE SCALE GENOMIC DNA]</scope>
    <source>
        <strain evidence="4 5">YSPA8</strain>
    </source>
</reference>
<evidence type="ECO:0000313" key="5">
    <source>
        <dbReference type="Proteomes" id="UP001291653"/>
    </source>
</evidence>
<dbReference type="CDD" id="cd05288">
    <property type="entry name" value="PGDH"/>
    <property type="match status" value="1"/>
</dbReference>
<comment type="caution">
    <text evidence="4">The sequence shown here is derived from an EMBL/GenBank/DDBJ whole genome shotgun (WGS) entry which is preliminary data.</text>
</comment>
<sequence>MPTAALPTHHREIHKVSRPDVTPTPDNFRLVEVPVPVPGPGQLLVRNRLMSVMAGMSSLMRGGDGLPLPPYEVDAPLWGPALGEVVDAPGPGATARPGDLVTHFAGWREYAVVDAADATPVDAGALPDPAAYLSQGFTAWAGVEAAGVRPGDTVFISGAAGGIGVLAGQFARLRGAKRLVGSVGSQRRAQFLTEELGYDAVVLRGGGSFERRLRAAAPDGIDAVIDNVGGEQLAAALAIARPGARFSLVGVLAAQMTGGLASPVEVDTAALVMRGISLRGLRLDDHADAHERWLDEFGRALREGTVVLPHSRLSGIERAPQALCELPAGRHIGSVLVEL</sequence>
<gene>
    <name evidence="4" type="ORF">SYYSPA8_01420</name>
</gene>
<dbReference type="Gene3D" id="3.40.50.720">
    <property type="entry name" value="NAD(P)-binding Rossmann-like Domain"/>
    <property type="match status" value="1"/>
</dbReference>
<dbReference type="SUPFAM" id="SSF50129">
    <property type="entry name" value="GroES-like"/>
    <property type="match status" value="1"/>
</dbReference>
<dbReference type="Gene3D" id="3.90.180.10">
    <property type="entry name" value="Medium-chain alcohol dehydrogenases, catalytic domain"/>
    <property type="match status" value="1"/>
</dbReference>
<evidence type="ECO:0000313" key="4">
    <source>
        <dbReference type="EMBL" id="GLF92903.1"/>
    </source>
</evidence>
<dbReference type="InterPro" id="IPR045010">
    <property type="entry name" value="MDR_fam"/>
</dbReference>
<dbReference type="Pfam" id="PF16884">
    <property type="entry name" value="ADH_N_2"/>
    <property type="match status" value="1"/>
</dbReference>
<dbReference type="InterPro" id="IPR020843">
    <property type="entry name" value="ER"/>
</dbReference>
<dbReference type="SUPFAM" id="SSF51735">
    <property type="entry name" value="NAD(P)-binding Rossmann-fold domains"/>
    <property type="match status" value="1"/>
</dbReference>